<proteinExistence type="predicted"/>
<reference evidence="3" key="1">
    <citation type="submission" date="2017-04" db="EMBL/GenBank/DDBJ databases">
        <authorList>
            <person name="Varghese N."/>
            <person name="Submissions S."/>
        </authorList>
    </citation>
    <scope>NUCLEOTIDE SEQUENCE [LARGE SCALE GENOMIC DNA]</scope>
    <source>
        <strain evidence="3">DSM 20463</strain>
    </source>
</reference>
<sequence length="269" mass="31115">MRCKITLQELLKDLRVAHNLNLEELSSLTGISKSALGNYENDDYKEINHGNLVVFAKFYNVSTDYLLCLTENKNHPNTELTDLHLSDAMVDLLKSEVINNRLLCEIATHDKFKELMADAEIFVDGIATMRFNDLNNSLESVRAEIISQNPDVDTDHVLRTLVASQIKEEDFFCHITHKTWDTILKDIRKNHEHDIENTPDSDNNSKLVSELSQIMRSSNNSIDTFIEIFCNSFQIKYKKLSEDDKNHLRKLFKKSPLIKNASINFRRKK</sequence>
<dbReference type="SMART" id="SM00530">
    <property type="entry name" value="HTH_XRE"/>
    <property type="match status" value="1"/>
</dbReference>
<dbReference type="SUPFAM" id="SSF47413">
    <property type="entry name" value="lambda repressor-like DNA-binding domains"/>
    <property type="match status" value="1"/>
</dbReference>
<dbReference type="Gene3D" id="1.10.260.40">
    <property type="entry name" value="lambda repressor-like DNA-binding domains"/>
    <property type="match status" value="1"/>
</dbReference>
<protein>
    <submittedName>
        <fullName evidence="2">Helix-turn-helix</fullName>
    </submittedName>
</protein>
<dbReference type="Pfam" id="PF01381">
    <property type="entry name" value="HTH_3"/>
    <property type="match status" value="1"/>
</dbReference>
<evidence type="ECO:0000259" key="1">
    <source>
        <dbReference type="PROSITE" id="PS50943"/>
    </source>
</evidence>
<dbReference type="InterPro" id="IPR010982">
    <property type="entry name" value="Lambda_DNA-bd_dom_sf"/>
</dbReference>
<feature type="domain" description="HTH cro/C1-type" evidence="1">
    <location>
        <begin position="11"/>
        <end position="66"/>
    </location>
</feature>
<dbReference type="InterPro" id="IPR001387">
    <property type="entry name" value="Cro/C1-type_HTH"/>
</dbReference>
<gene>
    <name evidence="2" type="ORF">SAMN00017477_1124</name>
</gene>
<evidence type="ECO:0000313" key="3">
    <source>
        <dbReference type="Proteomes" id="UP000192368"/>
    </source>
</evidence>
<dbReference type="STRING" id="573058.SAMN00017477_1124"/>
<dbReference type="EMBL" id="FWWR01000009">
    <property type="protein sequence ID" value="SMB87386.1"/>
    <property type="molecule type" value="Genomic_DNA"/>
</dbReference>
<keyword evidence="3" id="KW-1185">Reference proteome</keyword>
<accession>A0A1W1V273</accession>
<dbReference type="GO" id="GO:0003677">
    <property type="term" value="F:DNA binding"/>
    <property type="evidence" value="ECO:0007669"/>
    <property type="project" value="InterPro"/>
</dbReference>
<dbReference type="RefSeq" id="WP_084230712.1">
    <property type="nucleotide sequence ID" value="NZ_FWWR01000009.1"/>
</dbReference>
<dbReference type="AlphaFoldDB" id="A0A1W1V273"/>
<dbReference type="Proteomes" id="UP000192368">
    <property type="component" value="Unassembled WGS sequence"/>
</dbReference>
<dbReference type="CDD" id="cd00093">
    <property type="entry name" value="HTH_XRE"/>
    <property type="match status" value="1"/>
</dbReference>
<dbReference type="PROSITE" id="PS50943">
    <property type="entry name" value="HTH_CROC1"/>
    <property type="match status" value="1"/>
</dbReference>
<name>A0A1W1V273_PEPAS</name>
<dbReference type="OrthoDB" id="9812239at2"/>
<evidence type="ECO:0000313" key="2">
    <source>
        <dbReference type="EMBL" id="SMB87386.1"/>
    </source>
</evidence>
<organism evidence="2 3">
    <name type="scientific">Peptoniphilus asaccharolyticus DSM 20463</name>
    <dbReference type="NCBI Taxonomy" id="573058"/>
    <lineage>
        <taxon>Bacteria</taxon>
        <taxon>Bacillati</taxon>
        <taxon>Bacillota</taxon>
        <taxon>Tissierellia</taxon>
        <taxon>Tissierellales</taxon>
        <taxon>Peptoniphilaceae</taxon>
        <taxon>Peptoniphilus</taxon>
    </lineage>
</organism>